<keyword evidence="2 4" id="KW-0238">DNA-binding</keyword>
<reference evidence="6 7" key="1">
    <citation type="submission" date="2018-04" db="EMBL/GenBank/DDBJ databases">
        <title>Genomic Encyclopedia of Archaeal and Bacterial Type Strains, Phase II (KMG-II): from individual species to whole genera.</title>
        <authorList>
            <person name="Goeker M."/>
        </authorList>
    </citation>
    <scope>NUCLEOTIDE SEQUENCE [LARGE SCALE GENOMIC DNA]</scope>
    <source>
        <strain evidence="6 7">DSM 18064</strain>
    </source>
</reference>
<dbReference type="GO" id="GO:0003700">
    <property type="term" value="F:DNA-binding transcription factor activity"/>
    <property type="evidence" value="ECO:0007669"/>
    <property type="project" value="TreeGrafter"/>
</dbReference>
<evidence type="ECO:0000259" key="5">
    <source>
        <dbReference type="PROSITE" id="PS50977"/>
    </source>
</evidence>
<dbReference type="Gene3D" id="1.10.357.10">
    <property type="entry name" value="Tetracycline Repressor, domain 2"/>
    <property type="match status" value="1"/>
</dbReference>
<proteinExistence type="predicted"/>
<feature type="DNA-binding region" description="H-T-H motif" evidence="4">
    <location>
        <begin position="25"/>
        <end position="44"/>
    </location>
</feature>
<dbReference type="RefSeq" id="WP_107892108.1">
    <property type="nucleotide sequence ID" value="NZ_NHSI01000024.1"/>
</dbReference>
<evidence type="ECO:0000313" key="7">
    <source>
        <dbReference type="Proteomes" id="UP000243859"/>
    </source>
</evidence>
<dbReference type="Pfam" id="PF00440">
    <property type="entry name" value="TetR_N"/>
    <property type="match status" value="1"/>
</dbReference>
<dbReference type="PROSITE" id="PS50977">
    <property type="entry name" value="HTH_TETR_2"/>
    <property type="match status" value="1"/>
</dbReference>
<comment type="caution">
    <text evidence="6">The sequence shown here is derived from an EMBL/GenBank/DDBJ whole genome shotgun (WGS) entry which is preliminary data.</text>
</comment>
<dbReference type="InterPro" id="IPR050109">
    <property type="entry name" value="HTH-type_TetR-like_transc_reg"/>
</dbReference>
<keyword evidence="1" id="KW-0805">Transcription regulation</keyword>
<gene>
    <name evidence="6" type="ORF">C8N32_107126</name>
</gene>
<dbReference type="OrthoDB" id="9809772at2"/>
<dbReference type="GO" id="GO:0000976">
    <property type="term" value="F:transcription cis-regulatory region binding"/>
    <property type="evidence" value="ECO:0007669"/>
    <property type="project" value="TreeGrafter"/>
</dbReference>
<keyword evidence="7" id="KW-1185">Reference proteome</keyword>
<dbReference type="SUPFAM" id="SSF46689">
    <property type="entry name" value="Homeodomain-like"/>
    <property type="match status" value="1"/>
</dbReference>
<evidence type="ECO:0000256" key="2">
    <source>
        <dbReference type="ARBA" id="ARBA00023125"/>
    </source>
</evidence>
<dbReference type="InterPro" id="IPR001647">
    <property type="entry name" value="HTH_TetR"/>
</dbReference>
<keyword evidence="3" id="KW-0804">Transcription</keyword>
<accession>A0A2T5BSP2</accession>
<feature type="domain" description="HTH tetR-type" evidence="5">
    <location>
        <begin position="2"/>
        <end position="62"/>
    </location>
</feature>
<dbReference type="PANTHER" id="PTHR30055:SF234">
    <property type="entry name" value="HTH-TYPE TRANSCRIPTIONAL REGULATOR BETI"/>
    <property type="match status" value="1"/>
</dbReference>
<dbReference type="InterPro" id="IPR041479">
    <property type="entry name" value="TetR_CgmR_C"/>
</dbReference>
<dbReference type="PRINTS" id="PR00455">
    <property type="entry name" value="HTHTETR"/>
</dbReference>
<name>A0A2T5BSP2_9RHOB</name>
<sequence length="184" mass="20348">MADARTRILDAAEQIAQDQGARHLTLEAAARAAGVSKGGVLYHFPNKCALLQGMLDKMIEETAIEILRRREEISGQPNPTLRAALSTLRHCAWTRNGVRVALVTVLAEKPGLLDPARRKFRQFWADIQRETTDPFGAFAIWAALEGLQFFHLFDLSPLSSDEERAVFDRLEASLADLPGTGARP</sequence>
<dbReference type="InterPro" id="IPR009057">
    <property type="entry name" value="Homeodomain-like_sf"/>
</dbReference>
<evidence type="ECO:0000256" key="1">
    <source>
        <dbReference type="ARBA" id="ARBA00023015"/>
    </source>
</evidence>
<dbReference type="PANTHER" id="PTHR30055">
    <property type="entry name" value="HTH-TYPE TRANSCRIPTIONAL REGULATOR RUTR"/>
    <property type="match status" value="1"/>
</dbReference>
<dbReference type="EMBL" id="QAAA01000007">
    <property type="protein sequence ID" value="PTN02359.1"/>
    <property type="molecule type" value="Genomic_DNA"/>
</dbReference>
<dbReference type="AlphaFoldDB" id="A0A2T5BSP2"/>
<organism evidence="6 7">
    <name type="scientific">Rhodovulum imhoffii</name>
    <dbReference type="NCBI Taxonomy" id="365340"/>
    <lineage>
        <taxon>Bacteria</taxon>
        <taxon>Pseudomonadati</taxon>
        <taxon>Pseudomonadota</taxon>
        <taxon>Alphaproteobacteria</taxon>
        <taxon>Rhodobacterales</taxon>
        <taxon>Paracoccaceae</taxon>
        <taxon>Rhodovulum</taxon>
    </lineage>
</organism>
<evidence type="ECO:0000256" key="3">
    <source>
        <dbReference type="ARBA" id="ARBA00023163"/>
    </source>
</evidence>
<dbReference type="Proteomes" id="UP000243859">
    <property type="component" value="Unassembled WGS sequence"/>
</dbReference>
<evidence type="ECO:0000313" key="6">
    <source>
        <dbReference type="EMBL" id="PTN02359.1"/>
    </source>
</evidence>
<dbReference type="Pfam" id="PF17937">
    <property type="entry name" value="TetR_C_28"/>
    <property type="match status" value="1"/>
</dbReference>
<protein>
    <submittedName>
        <fullName evidence="6">TetR family transcriptional regulator</fullName>
    </submittedName>
</protein>
<evidence type="ECO:0000256" key="4">
    <source>
        <dbReference type="PROSITE-ProRule" id="PRU00335"/>
    </source>
</evidence>